<proteinExistence type="predicted"/>
<dbReference type="SUPFAM" id="SSF51182">
    <property type="entry name" value="RmlC-like cupins"/>
    <property type="match status" value="1"/>
</dbReference>
<dbReference type="InterPro" id="IPR013096">
    <property type="entry name" value="Cupin_2"/>
</dbReference>
<accession>A0A1S7R0N1</accession>
<sequence length="111" mass="12422">MFSIRRHQEPNPGQSRTVRYEGCEYGSAVSIFVVNADPGRGPDLHVHPYAETWVVRKGEAEFTIGDQRARGSSGDIVVGPANIPHRFENIGTDRLEIICIHPSETFQQTFL</sequence>
<organism evidence="3 4">
    <name type="scientific">Agrobacterium deltaense Zutra 3/1</name>
    <dbReference type="NCBI Taxonomy" id="1183427"/>
    <lineage>
        <taxon>Bacteria</taxon>
        <taxon>Pseudomonadati</taxon>
        <taxon>Pseudomonadota</taxon>
        <taxon>Alphaproteobacteria</taxon>
        <taxon>Hyphomicrobiales</taxon>
        <taxon>Rhizobiaceae</taxon>
        <taxon>Rhizobium/Agrobacterium group</taxon>
        <taxon>Agrobacterium</taxon>
    </lineage>
</organism>
<dbReference type="PANTHER" id="PTHR35848:SF6">
    <property type="entry name" value="CUPIN TYPE-2 DOMAIN-CONTAINING PROTEIN"/>
    <property type="match status" value="1"/>
</dbReference>
<evidence type="ECO:0000313" key="4">
    <source>
        <dbReference type="Proteomes" id="UP000191987"/>
    </source>
</evidence>
<evidence type="ECO:0000259" key="2">
    <source>
        <dbReference type="Pfam" id="PF07883"/>
    </source>
</evidence>
<dbReference type="InterPro" id="IPR011051">
    <property type="entry name" value="RmlC_Cupin_sf"/>
</dbReference>
<feature type="domain" description="Cupin type-2" evidence="2">
    <location>
        <begin position="33"/>
        <end position="100"/>
    </location>
</feature>
<dbReference type="RefSeq" id="WP_080819752.1">
    <property type="nucleotide sequence ID" value="NZ_LT009749.1"/>
</dbReference>
<dbReference type="Gene3D" id="2.60.120.10">
    <property type="entry name" value="Jelly Rolls"/>
    <property type="match status" value="1"/>
</dbReference>
<name>A0A1S7R0N1_9HYPH</name>
<dbReference type="InterPro" id="IPR051610">
    <property type="entry name" value="GPI/OXD"/>
</dbReference>
<dbReference type="EMBL" id="FBWG01000029">
    <property type="protein sequence ID" value="CUX45187.1"/>
    <property type="molecule type" value="Genomic_DNA"/>
</dbReference>
<keyword evidence="1" id="KW-0479">Metal-binding</keyword>
<reference evidence="3 4" key="1">
    <citation type="submission" date="2016-01" db="EMBL/GenBank/DDBJ databases">
        <authorList>
            <person name="Oliw E.H."/>
        </authorList>
    </citation>
    <scope>NUCLEOTIDE SEQUENCE [LARGE SCALE GENOMIC DNA]</scope>
    <source>
        <strain evidence="3 4">Zutra 3-1</strain>
    </source>
</reference>
<protein>
    <submittedName>
        <fullName evidence="3">Cupin 2 domain-containing protein</fullName>
    </submittedName>
</protein>
<dbReference type="GO" id="GO:0046872">
    <property type="term" value="F:metal ion binding"/>
    <property type="evidence" value="ECO:0007669"/>
    <property type="project" value="UniProtKB-KW"/>
</dbReference>
<dbReference type="PANTHER" id="PTHR35848">
    <property type="entry name" value="OXALATE-BINDING PROTEIN"/>
    <property type="match status" value="1"/>
</dbReference>
<dbReference type="InterPro" id="IPR014710">
    <property type="entry name" value="RmlC-like_jellyroll"/>
</dbReference>
<evidence type="ECO:0000313" key="3">
    <source>
        <dbReference type="EMBL" id="CUX45187.1"/>
    </source>
</evidence>
<dbReference type="Proteomes" id="UP000191987">
    <property type="component" value="Unassembled WGS sequence"/>
</dbReference>
<gene>
    <name evidence="3" type="ORF">AGR7C_Lc110013</name>
</gene>
<dbReference type="Pfam" id="PF07883">
    <property type="entry name" value="Cupin_2"/>
    <property type="match status" value="1"/>
</dbReference>
<evidence type="ECO:0000256" key="1">
    <source>
        <dbReference type="ARBA" id="ARBA00022723"/>
    </source>
</evidence>
<dbReference type="AlphaFoldDB" id="A0A1S7R0N1"/>